<reference evidence="6 7" key="1">
    <citation type="journal article" date="2009" name="Science">
        <title>Green evolution and dynamic adaptations revealed by genomes of the marine picoeukaryotes Micromonas.</title>
        <authorList>
            <person name="Worden A.Z."/>
            <person name="Lee J.H."/>
            <person name="Mock T."/>
            <person name="Rouze P."/>
            <person name="Simmons M.P."/>
            <person name="Aerts A.L."/>
            <person name="Allen A.E."/>
            <person name="Cuvelier M.L."/>
            <person name="Derelle E."/>
            <person name="Everett M.V."/>
            <person name="Foulon E."/>
            <person name="Grimwood J."/>
            <person name="Gundlach H."/>
            <person name="Henrissat B."/>
            <person name="Napoli C."/>
            <person name="McDonald S.M."/>
            <person name="Parker M.S."/>
            <person name="Rombauts S."/>
            <person name="Salamov A."/>
            <person name="Von Dassow P."/>
            <person name="Badger J.H."/>
            <person name="Coutinho P.M."/>
            <person name="Demir E."/>
            <person name="Dubchak I."/>
            <person name="Gentemann C."/>
            <person name="Eikrem W."/>
            <person name="Gready J.E."/>
            <person name="John U."/>
            <person name="Lanier W."/>
            <person name="Lindquist E.A."/>
            <person name="Lucas S."/>
            <person name="Mayer K.F."/>
            <person name="Moreau H."/>
            <person name="Not F."/>
            <person name="Otillar R."/>
            <person name="Panaud O."/>
            <person name="Pangilinan J."/>
            <person name="Paulsen I."/>
            <person name="Piegu B."/>
            <person name="Poliakov A."/>
            <person name="Robbens S."/>
            <person name="Schmutz J."/>
            <person name="Toulza E."/>
            <person name="Wyss T."/>
            <person name="Zelensky A."/>
            <person name="Zhou K."/>
            <person name="Armbrust E.V."/>
            <person name="Bhattacharya D."/>
            <person name="Goodenough U.W."/>
            <person name="Van de Peer Y."/>
            <person name="Grigoriev I.V."/>
        </authorList>
    </citation>
    <scope>NUCLEOTIDE SEQUENCE [LARGE SCALE GENOMIC DNA]</scope>
    <source>
        <strain evidence="7">RCC299 / NOUM17</strain>
    </source>
</reference>
<dbReference type="Gene3D" id="6.10.250.210">
    <property type="match status" value="1"/>
</dbReference>
<dbReference type="Pfam" id="PF06094">
    <property type="entry name" value="GGACT"/>
    <property type="match status" value="1"/>
</dbReference>
<protein>
    <recommendedName>
        <fullName evidence="4">Putative gamma-glutamylcyclotransferase</fullName>
    </recommendedName>
</protein>
<dbReference type="CDD" id="cd06661">
    <property type="entry name" value="GGCT_like"/>
    <property type="match status" value="1"/>
</dbReference>
<dbReference type="OrthoDB" id="1044435at2759"/>
<evidence type="ECO:0000256" key="1">
    <source>
        <dbReference type="ARBA" id="ARBA00002782"/>
    </source>
</evidence>
<keyword evidence="7" id="KW-1185">Reference proteome</keyword>
<dbReference type="Gene3D" id="3.10.490.10">
    <property type="entry name" value="Gamma-glutamyl cyclotransferase-like"/>
    <property type="match status" value="1"/>
</dbReference>
<comment type="function">
    <text evidence="1">Putative gamma-glutamylcyclotransferase.</text>
</comment>
<dbReference type="PANTHER" id="PTHR31544">
    <property type="entry name" value="AIG2-LIKE PROTEIN D"/>
    <property type="match status" value="1"/>
</dbReference>
<feature type="domain" description="Gamma-glutamylcyclotransferase AIG2-like" evidence="5">
    <location>
        <begin position="4"/>
        <end position="94"/>
    </location>
</feature>
<dbReference type="PANTHER" id="PTHR31544:SF2">
    <property type="entry name" value="AIG2-LIKE PROTEIN D"/>
    <property type="match status" value="1"/>
</dbReference>
<dbReference type="Proteomes" id="UP000002009">
    <property type="component" value="Chromosome 8"/>
</dbReference>
<accession>C1FFM7</accession>
<dbReference type="InterPro" id="IPR036568">
    <property type="entry name" value="GGCT-like_sf"/>
</dbReference>
<keyword evidence="3" id="KW-0808">Transferase</keyword>
<dbReference type="KEGG" id="mis:MICPUN_60569"/>
<name>C1FFM7_MICCC</name>
<comment type="similarity">
    <text evidence="2">Belongs to the gamma-glutamylcyclotransferase family.</text>
</comment>
<proteinExistence type="inferred from homology"/>
<dbReference type="eggNOG" id="ENOG502S7T1">
    <property type="taxonomic scope" value="Eukaryota"/>
</dbReference>
<evidence type="ECO:0000313" key="6">
    <source>
        <dbReference type="EMBL" id="ACO69400.1"/>
    </source>
</evidence>
<dbReference type="AlphaFoldDB" id="C1FFM7"/>
<dbReference type="EMBL" id="CP001575">
    <property type="protein sequence ID" value="ACO69400.1"/>
    <property type="molecule type" value="Genomic_DNA"/>
</dbReference>
<dbReference type="InParanoid" id="C1FFM7"/>
<organism evidence="6 7">
    <name type="scientific">Micromonas commoda (strain RCC299 / NOUM17 / CCMP2709)</name>
    <name type="common">Picoplanktonic green alga</name>
    <dbReference type="NCBI Taxonomy" id="296587"/>
    <lineage>
        <taxon>Eukaryota</taxon>
        <taxon>Viridiplantae</taxon>
        <taxon>Chlorophyta</taxon>
        <taxon>Mamiellophyceae</taxon>
        <taxon>Mamiellales</taxon>
        <taxon>Mamiellaceae</taxon>
        <taxon>Micromonas</taxon>
    </lineage>
</organism>
<gene>
    <name evidence="6" type="ORF">MICPUN_60569</name>
</gene>
<evidence type="ECO:0000259" key="5">
    <source>
        <dbReference type="Pfam" id="PF06094"/>
    </source>
</evidence>
<dbReference type="SUPFAM" id="SSF110857">
    <property type="entry name" value="Gamma-glutamyl cyclotransferase-like"/>
    <property type="match status" value="1"/>
</dbReference>
<evidence type="ECO:0000313" key="7">
    <source>
        <dbReference type="Proteomes" id="UP000002009"/>
    </source>
</evidence>
<evidence type="ECO:0000256" key="3">
    <source>
        <dbReference type="ARBA" id="ARBA00022679"/>
    </source>
</evidence>
<dbReference type="InterPro" id="IPR009288">
    <property type="entry name" value="AIG2-like_dom"/>
</dbReference>
<dbReference type="GO" id="GO:0016740">
    <property type="term" value="F:transferase activity"/>
    <property type="evidence" value="ECO:0007669"/>
    <property type="project" value="UniProtKB-KW"/>
</dbReference>
<dbReference type="RefSeq" id="XP_002508142.1">
    <property type="nucleotide sequence ID" value="XM_002508096.1"/>
</dbReference>
<dbReference type="InterPro" id="IPR013024">
    <property type="entry name" value="GGCT-like"/>
</dbReference>
<dbReference type="InterPro" id="IPR045038">
    <property type="entry name" value="AIG2-like"/>
</dbReference>
<evidence type="ECO:0000256" key="4">
    <source>
        <dbReference type="ARBA" id="ARBA00030602"/>
    </source>
</evidence>
<dbReference type="GeneID" id="8245487"/>
<dbReference type="OMA" id="TTEFMEE"/>
<evidence type="ECO:0000256" key="2">
    <source>
        <dbReference type="ARBA" id="ARBA00008861"/>
    </source>
</evidence>
<dbReference type="FunCoup" id="C1FFM7">
    <property type="interactions" value="239"/>
</dbReference>
<sequence>MSRFVYGSLLAPEVLNALLGRVPDRTPATLPGFVRRRIKDAVYPAIYPAEDPSNASVDGEVLTGMSRRELAVLDWFEDEAYVLTRVDVTFDETRVWSPPETVEGVEPYLDPSIVMAYVFTSPRDLYGVWDYEEFRREHLGSYVAMCEAFAEDVKHNDLPGDDDELEDGIGDEVK</sequence>